<dbReference type="EMBL" id="CP114040">
    <property type="protein sequence ID" value="WAS90613.1"/>
    <property type="molecule type" value="Genomic_DNA"/>
</dbReference>
<keyword evidence="4" id="KW-1185">Reference proteome</keyword>
<organism evidence="3 4">
    <name type="scientific">Nannocystis punicea</name>
    <dbReference type="NCBI Taxonomy" id="2995304"/>
    <lineage>
        <taxon>Bacteria</taxon>
        <taxon>Pseudomonadati</taxon>
        <taxon>Myxococcota</taxon>
        <taxon>Polyangia</taxon>
        <taxon>Nannocystales</taxon>
        <taxon>Nannocystaceae</taxon>
        <taxon>Nannocystis</taxon>
    </lineage>
</organism>
<protein>
    <submittedName>
        <fullName evidence="3">Tetratricopeptide repeat protein</fullName>
    </submittedName>
</protein>
<evidence type="ECO:0000256" key="1">
    <source>
        <dbReference type="PROSITE-ProRule" id="PRU00339"/>
    </source>
</evidence>
<name>A0ABY7GUI2_9BACT</name>
<dbReference type="Pfam" id="PF12688">
    <property type="entry name" value="TPR_5"/>
    <property type="match status" value="1"/>
</dbReference>
<feature type="domain" description="Tetratrico peptide repeat group 5" evidence="2">
    <location>
        <begin position="39"/>
        <end position="154"/>
    </location>
</feature>
<accession>A0ABY7GUI2</accession>
<evidence type="ECO:0000259" key="2">
    <source>
        <dbReference type="Pfam" id="PF12688"/>
    </source>
</evidence>
<sequence length="166" mass="17804">MDDEVVRLRALRDAHRHAEHLAAACALVARRPGDVEVQIEAAYGLDRAGEEARAIVHYEAARRLGVPAQERRPFTVGLGSTLRNVGRHDEAVAVFARALAEDPGYAPFAAFLALALASAGRSREALATMLQCALEAARPGAFDGYERALAGYRRDLARGDEDPASG</sequence>
<dbReference type="InterPro" id="IPR011990">
    <property type="entry name" value="TPR-like_helical_dom_sf"/>
</dbReference>
<dbReference type="RefSeq" id="WP_269032940.1">
    <property type="nucleotide sequence ID" value="NZ_CP114040.1"/>
</dbReference>
<evidence type="ECO:0000313" key="4">
    <source>
        <dbReference type="Proteomes" id="UP001164459"/>
    </source>
</evidence>
<gene>
    <name evidence="3" type="ORF">O0S08_30875</name>
</gene>
<reference evidence="3" key="1">
    <citation type="submission" date="2022-11" db="EMBL/GenBank/DDBJ databases">
        <title>Minimal conservation of predation-associated metabolite biosynthetic gene clusters underscores biosynthetic potential of Myxococcota including descriptions for ten novel species: Archangium lansinium sp. nov., Myxococcus landrumus sp. nov., Nannocystis bai.</title>
        <authorList>
            <person name="Ahearne A."/>
            <person name="Stevens C."/>
            <person name="Dowd S."/>
        </authorList>
    </citation>
    <scope>NUCLEOTIDE SEQUENCE</scope>
    <source>
        <strain evidence="3">Fl3</strain>
    </source>
</reference>
<dbReference type="SUPFAM" id="SSF48452">
    <property type="entry name" value="TPR-like"/>
    <property type="match status" value="1"/>
</dbReference>
<dbReference type="InterPro" id="IPR041656">
    <property type="entry name" value="TPR_5"/>
</dbReference>
<proteinExistence type="predicted"/>
<keyword evidence="1" id="KW-0802">TPR repeat</keyword>
<dbReference type="PROSITE" id="PS50005">
    <property type="entry name" value="TPR"/>
    <property type="match status" value="1"/>
</dbReference>
<dbReference type="Proteomes" id="UP001164459">
    <property type="component" value="Chromosome"/>
</dbReference>
<feature type="repeat" description="TPR" evidence="1">
    <location>
        <begin position="72"/>
        <end position="105"/>
    </location>
</feature>
<dbReference type="Gene3D" id="1.25.40.10">
    <property type="entry name" value="Tetratricopeptide repeat domain"/>
    <property type="match status" value="1"/>
</dbReference>
<dbReference type="InterPro" id="IPR019734">
    <property type="entry name" value="TPR_rpt"/>
</dbReference>
<evidence type="ECO:0000313" key="3">
    <source>
        <dbReference type="EMBL" id="WAS90613.1"/>
    </source>
</evidence>